<dbReference type="InterPro" id="IPR003718">
    <property type="entry name" value="OsmC/Ohr_fam"/>
</dbReference>
<accession>A0A543HSF8</accession>
<protein>
    <submittedName>
        <fullName evidence="1">Organic hydroperoxide reductase OsmC/OhrA</fullName>
    </submittedName>
</protein>
<evidence type="ECO:0000313" key="2">
    <source>
        <dbReference type="Proteomes" id="UP000318331"/>
    </source>
</evidence>
<dbReference type="InterPro" id="IPR052707">
    <property type="entry name" value="OsmC_Ohr_Peroxiredoxin"/>
</dbReference>
<comment type="caution">
    <text evidence="1">The sequence shown here is derived from an EMBL/GenBank/DDBJ whole genome shotgun (WGS) entry which is preliminary data.</text>
</comment>
<dbReference type="Pfam" id="PF02566">
    <property type="entry name" value="OsmC"/>
    <property type="match status" value="1"/>
</dbReference>
<dbReference type="AlphaFoldDB" id="A0A543HSF8"/>
<dbReference type="RefSeq" id="WP_141918415.1">
    <property type="nucleotide sequence ID" value="NZ_BAAAYS010000004.1"/>
</dbReference>
<dbReference type="PANTHER" id="PTHR42830:SF2">
    <property type="entry name" value="OSMC_OHR FAMILY PROTEIN"/>
    <property type="match status" value="1"/>
</dbReference>
<reference evidence="1 2" key="1">
    <citation type="submission" date="2019-06" db="EMBL/GenBank/DDBJ databases">
        <title>Sequencing the genomes of 1000 actinobacteria strains.</title>
        <authorList>
            <person name="Klenk H.-P."/>
        </authorList>
    </citation>
    <scope>NUCLEOTIDE SEQUENCE [LARGE SCALE GENOMIC DNA]</scope>
    <source>
        <strain evidence="1 2">DSM 18031</strain>
    </source>
</reference>
<dbReference type="SUPFAM" id="SSF82784">
    <property type="entry name" value="OsmC-like"/>
    <property type="match status" value="1"/>
</dbReference>
<gene>
    <name evidence="1" type="ORF">FB466_2220</name>
</gene>
<proteinExistence type="predicted"/>
<dbReference type="InterPro" id="IPR015946">
    <property type="entry name" value="KH_dom-like_a/b"/>
</dbReference>
<sequence length="152" mass="16465">MTRHTYSASLTWEGSTGLGIRAYSRAHRATAEPAETTLMLSADPAFRGDPTRLNPEQLVVAAASSCQLLSFLAVAAQHKIDVLSYTDTGEGFMDDSVLPARISSILLRPVLRVTPGTDRDEVIRLVHLAHRGCYIANSLNSDIELDVTVLDA</sequence>
<dbReference type="Proteomes" id="UP000318331">
    <property type="component" value="Unassembled WGS sequence"/>
</dbReference>
<dbReference type="OrthoDB" id="9795405at2"/>
<organism evidence="1 2">
    <name type="scientific">Klugiella xanthotipulae</name>
    <dbReference type="NCBI Taxonomy" id="244735"/>
    <lineage>
        <taxon>Bacteria</taxon>
        <taxon>Bacillati</taxon>
        <taxon>Actinomycetota</taxon>
        <taxon>Actinomycetes</taxon>
        <taxon>Micrococcales</taxon>
        <taxon>Microbacteriaceae</taxon>
        <taxon>Klugiella</taxon>
    </lineage>
</organism>
<dbReference type="PANTHER" id="PTHR42830">
    <property type="entry name" value="OSMOTICALLY INDUCIBLE FAMILY PROTEIN"/>
    <property type="match status" value="1"/>
</dbReference>
<dbReference type="EMBL" id="VFPN01000003">
    <property type="protein sequence ID" value="TQM61276.1"/>
    <property type="molecule type" value="Genomic_DNA"/>
</dbReference>
<dbReference type="Gene3D" id="3.30.300.20">
    <property type="match status" value="1"/>
</dbReference>
<dbReference type="InterPro" id="IPR036102">
    <property type="entry name" value="OsmC/Ohrsf"/>
</dbReference>
<evidence type="ECO:0000313" key="1">
    <source>
        <dbReference type="EMBL" id="TQM61276.1"/>
    </source>
</evidence>
<name>A0A543HSF8_9MICO</name>
<keyword evidence="2" id="KW-1185">Reference proteome</keyword>